<dbReference type="EMBL" id="BMIA01000001">
    <property type="protein sequence ID" value="GGH21763.1"/>
    <property type="molecule type" value="Genomic_DNA"/>
</dbReference>
<dbReference type="InterPro" id="IPR052025">
    <property type="entry name" value="Xyloglucanase_GH74"/>
</dbReference>
<evidence type="ECO:0000256" key="3">
    <source>
        <dbReference type="ARBA" id="ARBA00023277"/>
    </source>
</evidence>
<name>A0ABQ1YDZ9_9BACT</name>
<evidence type="ECO:0000313" key="9">
    <source>
        <dbReference type="Proteomes" id="UP000600214"/>
    </source>
</evidence>
<accession>A0ABQ1YDZ9</accession>
<feature type="domain" description="Fibronectin type-III" evidence="7">
    <location>
        <begin position="718"/>
        <end position="803"/>
    </location>
</feature>
<evidence type="ECO:0000259" key="7">
    <source>
        <dbReference type="PROSITE" id="PS50853"/>
    </source>
</evidence>
<evidence type="ECO:0000313" key="8">
    <source>
        <dbReference type="EMBL" id="GGH21763.1"/>
    </source>
</evidence>
<keyword evidence="9" id="KW-1185">Reference proteome</keyword>
<dbReference type="SUPFAM" id="SSF49785">
    <property type="entry name" value="Galactose-binding domain-like"/>
    <property type="match status" value="1"/>
</dbReference>
<evidence type="ECO:0000256" key="1">
    <source>
        <dbReference type="ARBA" id="ARBA00022729"/>
    </source>
</evidence>
<reference evidence="9" key="1">
    <citation type="journal article" date="2019" name="Int. J. Syst. Evol. Microbiol.">
        <title>The Global Catalogue of Microorganisms (GCM) 10K type strain sequencing project: providing services to taxonomists for standard genome sequencing and annotation.</title>
        <authorList>
            <consortium name="The Broad Institute Genomics Platform"/>
            <consortium name="The Broad Institute Genome Sequencing Center for Infectious Disease"/>
            <person name="Wu L."/>
            <person name="Ma J."/>
        </authorList>
    </citation>
    <scope>NUCLEOTIDE SEQUENCE [LARGE SCALE GENOMIC DNA]</scope>
    <source>
        <strain evidence="9">CGMCC 1.15288</strain>
    </source>
</reference>
<sequence length="1310" mass="138896">MLLFWTFVPAFAQISQVHTFKNVRMGGGGLVSGVEYSLAEQNLVYARTDVGGAYRWDQASQEWIPITEFAGNNTADDMGVLSIAPDPGDANKVYILTGLYTQSWAGTGAVYASSDKGNTWTRSPLSIKIGGNEDGRTMGERLQVDPNLGSTLFLGSSTDGLWKSVNSGSSWAKVNSFPVSSSAISSGGISFVLFDKTSGSAGLASQTIYVGVAVTGTSNLYRSTDGGQSWSPVAGATTDYMPHHATLASNGTLYIAYANGAGPNGATAGAVFKYATGSGSWTEITPSPHTDQGGYAGISVSASNPDVVIVSTLDRWSPRDEIYRSTDGGVSWQTRLNGAGYTYTDAPYGAASTPHWIGDVDIDPFDENNAWFITGYGVFNSENITASVPTWNFKVKGIEETVVLELASPAAGPLLVSAMGDIDGFRHETNLDQSPPSGRLSPHYGTNTSIAYAEQVGGKLVRVHNNVSGNYGAYSTDGGVNWTAFGSFPAGTTGAGNIAISSDGNTLVWQPANAAAFYSTNNGTSWTAASGLPAGIKPVADRVNPVKFYGYDAEAGKIYRSTDGGVTFSLASSGLPTAFSWELWKTGIKAVPGIEGELWICNTAGLYYSTDGGANYTQVAGINSASKVGFGKAANGSSHPAVYMVGFAEGVYGFYRSNDVGSSWVRINDSQHQYGNINDITGDPNMYGRVYLATNSRGVVYATTTVAQTGGDSQAPSTPLNLSPASITQTSFVLSWTGSTDNVGVTGYNIYRNGVKIGETAATNFAVSGLSGNTIYNMAVKAKDAAGNTSDFSVLLAVTTSNAPTPDLVLYDEEILAGWNDWNSWAGVKDVASTSPVKVGSKAYKVSYTGAWQGFRLSVTDVANALSTVTYPEGIGFWAYAEGSAGVELNVLTTNASDVASTSKSISVPAGAWTYFKISWADLGNPGQVKSVLFQETGGTGGVVVNFDAIKLLAELPPVAVNPDKVIYGDALQTGWSNWSYAVTQDAGSTAQVKVGTKSLKVTPTETWGALSFYNSSALDISSYKGGISFWIFAETASEGTTVKLRVYTESTGGGVPASSIKQIEVPLHVWTKVIIPWSELTLNTTARLGSENARVMADMVQRVTIQNGSSALGQVFYIDQLQLSGEIPNPLPVRLVGFKAEQDRDAINLSWTTASESGSAGFEVQASSDALHWKRIGFIASAGSEGKSSDVLHYKFRDSNPVAGINYYRLKQIDLNGETDYSRIENVHFSTKKLLIAYPNPVVSEVNFSFPDWSQVVDLRVVDRAGKVISTHVLKTNKFDMKAYPVGQYLLQFRLKNGESAVGKIMKVN</sequence>
<dbReference type="CDD" id="cd15482">
    <property type="entry name" value="Sialidase_non-viral"/>
    <property type="match status" value="2"/>
</dbReference>
<dbReference type="Proteomes" id="UP000600214">
    <property type="component" value="Unassembled WGS sequence"/>
</dbReference>
<organism evidence="8 9">
    <name type="scientific">Dyadobacter endophyticus</name>
    <dbReference type="NCBI Taxonomy" id="1749036"/>
    <lineage>
        <taxon>Bacteria</taxon>
        <taxon>Pseudomonadati</taxon>
        <taxon>Bacteroidota</taxon>
        <taxon>Cytophagia</taxon>
        <taxon>Cytophagales</taxon>
        <taxon>Spirosomataceae</taxon>
        <taxon>Dyadobacter</taxon>
    </lineage>
</organism>
<keyword evidence="1" id="KW-0732">Signal</keyword>
<dbReference type="Gene3D" id="2.60.40.10">
    <property type="entry name" value="Immunoglobulins"/>
    <property type="match status" value="1"/>
</dbReference>
<dbReference type="PANTHER" id="PTHR43739">
    <property type="entry name" value="XYLOGLUCANASE (EUROFUNG)"/>
    <property type="match status" value="1"/>
</dbReference>
<dbReference type="SMART" id="SM00060">
    <property type="entry name" value="FN3"/>
    <property type="match status" value="1"/>
</dbReference>
<dbReference type="Gene3D" id="2.60.120.430">
    <property type="entry name" value="Galactose-binding lectin"/>
    <property type="match status" value="2"/>
</dbReference>
<dbReference type="InterPro" id="IPR008979">
    <property type="entry name" value="Galactose-bd-like_sf"/>
</dbReference>
<dbReference type="PROSITE" id="PS50853">
    <property type="entry name" value="FN3"/>
    <property type="match status" value="1"/>
</dbReference>
<dbReference type="PANTHER" id="PTHR43739:SF2">
    <property type="entry name" value="OLIGOXYLOGLUCAN-REDUCING END-SPECIFIC XYLOGLUCANASE-RELATED"/>
    <property type="match status" value="1"/>
</dbReference>
<dbReference type="InterPro" id="IPR003961">
    <property type="entry name" value="FN3_dom"/>
</dbReference>
<evidence type="ECO:0000256" key="5">
    <source>
        <dbReference type="ARBA" id="ARBA00023326"/>
    </source>
</evidence>
<dbReference type="InterPro" id="IPR036116">
    <property type="entry name" value="FN3_sf"/>
</dbReference>
<dbReference type="SUPFAM" id="SSF110296">
    <property type="entry name" value="Oligoxyloglucan reducing end-specific cellobiohydrolase"/>
    <property type="match status" value="2"/>
</dbReference>
<dbReference type="NCBIfam" id="TIGR04183">
    <property type="entry name" value="Por_Secre_tail"/>
    <property type="match status" value="1"/>
</dbReference>
<keyword evidence="3" id="KW-0119">Carbohydrate metabolism</keyword>
<proteinExistence type="inferred from homology"/>
<comment type="caution">
    <text evidence="8">The sequence shown here is derived from an EMBL/GenBank/DDBJ whole genome shotgun (WGS) entry which is preliminary data.</text>
</comment>
<dbReference type="Gene3D" id="2.130.10.10">
    <property type="entry name" value="YVTN repeat-like/Quinoprotein amine dehydrogenase"/>
    <property type="match status" value="2"/>
</dbReference>
<keyword evidence="4" id="KW-0326">Glycosidase</keyword>
<dbReference type="InterPro" id="IPR026444">
    <property type="entry name" value="Secre_tail"/>
</dbReference>
<comment type="similarity">
    <text evidence="6">Belongs to the glycosyl hydrolase 74 family.</text>
</comment>
<keyword evidence="5" id="KW-0624">Polysaccharide degradation</keyword>
<dbReference type="InterPro" id="IPR002860">
    <property type="entry name" value="BNR_rpt"/>
</dbReference>
<evidence type="ECO:0000256" key="6">
    <source>
        <dbReference type="ARBA" id="ARBA00037986"/>
    </source>
</evidence>
<dbReference type="CDD" id="cd00063">
    <property type="entry name" value="FN3"/>
    <property type="match status" value="1"/>
</dbReference>
<protein>
    <recommendedName>
        <fullName evidence="7">Fibronectin type-III domain-containing protein</fullName>
    </recommendedName>
</protein>
<dbReference type="InterPro" id="IPR013783">
    <property type="entry name" value="Ig-like_fold"/>
</dbReference>
<keyword evidence="2" id="KW-0378">Hydrolase</keyword>
<dbReference type="Pfam" id="PF00041">
    <property type="entry name" value="fn3"/>
    <property type="match status" value="1"/>
</dbReference>
<dbReference type="SUPFAM" id="SSF49265">
    <property type="entry name" value="Fibronectin type III"/>
    <property type="match status" value="1"/>
</dbReference>
<evidence type="ECO:0000256" key="2">
    <source>
        <dbReference type="ARBA" id="ARBA00022801"/>
    </source>
</evidence>
<evidence type="ECO:0000256" key="4">
    <source>
        <dbReference type="ARBA" id="ARBA00023295"/>
    </source>
</evidence>
<dbReference type="Pfam" id="PF02012">
    <property type="entry name" value="BNR"/>
    <property type="match status" value="1"/>
</dbReference>
<dbReference type="InterPro" id="IPR015943">
    <property type="entry name" value="WD40/YVTN_repeat-like_dom_sf"/>
</dbReference>
<gene>
    <name evidence="8" type="ORF">GCM10007423_03140</name>
</gene>